<evidence type="ECO:0000313" key="2">
    <source>
        <dbReference type="EMBL" id="TDB06970.1"/>
    </source>
</evidence>
<sequence>MKRPAHGAFSGKSDSSGSSFAKLCGGGFRVRSGISSQKIRTFFKKIKNFQKKITAFLKKNKSFFKNVLIFLPLPEIPGTLRSHSIEVQTLYTHFLR</sequence>
<dbReference type="EMBL" id="QRZL01000024">
    <property type="protein sequence ID" value="RGV72335.1"/>
    <property type="molecule type" value="Genomic_DNA"/>
</dbReference>
<gene>
    <name evidence="1" type="ORF">DWW04_18180</name>
    <name evidence="2" type="ORF">E1J06_05855</name>
</gene>
<dbReference type="Proteomes" id="UP000283678">
    <property type="component" value="Unassembled WGS sequence"/>
</dbReference>
<dbReference type="AlphaFoldDB" id="A0A0K2HJF8"/>
<dbReference type="Proteomes" id="UP000294834">
    <property type="component" value="Unassembled WGS sequence"/>
</dbReference>
<evidence type="ECO:0000313" key="4">
    <source>
        <dbReference type="Proteomes" id="UP000294834"/>
    </source>
</evidence>
<protein>
    <submittedName>
        <fullName evidence="1">Uncharacterized protein</fullName>
    </submittedName>
</protein>
<organism evidence="1 3">
    <name type="scientific">Phocaeicola dorei</name>
    <dbReference type="NCBI Taxonomy" id="357276"/>
    <lineage>
        <taxon>Bacteria</taxon>
        <taxon>Pseudomonadati</taxon>
        <taxon>Bacteroidota</taxon>
        <taxon>Bacteroidia</taxon>
        <taxon>Bacteroidales</taxon>
        <taxon>Bacteroidaceae</taxon>
        <taxon>Phocaeicola</taxon>
    </lineage>
</organism>
<dbReference type="EMBL" id="SLTX01000001">
    <property type="protein sequence ID" value="TDB06970.1"/>
    <property type="molecule type" value="Genomic_DNA"/>
</dbReference>
<accession>A0A0K2HJF8</accession>
<evidence type="ECO:0000313" key="3">
    <source>
        <dbReference type="Proteomes" id="UP000283678"/>
    </source>
</evidence>
<comment type="caution">
    <text evidence="1">The sequence shown here is derived from an EMBL/GenBank/DDBJ whole genome shotgun (WGS) entry which is preliminary data.</text>
</comment>
<name>A0A0K2HJF8_9BACT</name>
<proteinExistence type="predicted"/>
<dbReference type="RefSeq" id="WP_032934025.1">
    <property type="nucleotide sequence ID" value="NZ_JADMSQ010000009.1"/>
</dbReference>
<evidence type="ECO:0000313" key="1">
    <source>
        <dbReference type="EMBL" id="RGV72335.1"/>
    </source>
</evidence>
<reference evidence="1 3" key="1">
    <citation type="submission" date="2018-08" db="EMBL/GenBank/DDBJ databases">
        <title>A genome reference for cultivated species of the human gut microbiota.</title>
        <authorList>
            <person name="Zou Y."/>
            <person name="Xue W."/>
            <person name="Luo G."/>
        </authorList>
    </citation>
    <scope>NUCLEOTIDE SEQUENCE [LARGE SCALE GENOMIC DNA]</scope>
    <source>
        <strain evidence="1 3">AF14-1AC</strain>
    </source>
</reference>
<reference evidence="2 4" key="2">
    <citation type="journal article" date="2019" name="Nat. Microbiol.">
        <title>Genomic variation and strain-specific functional adaptation in the human gut microbiome during early life.</title>
        <authorList>
            <person name="Vatanen T."/>
            <person name="Plichta D.R."/>
            <person name="Somani J."/>
            <person name="Munch P.C."/>
            <person name="Arthur T.D."/>
            <person name="Hall A.B."/>
            <person name="Rudolf S."/>
            <person name="Oakeley E.J."/>
            <person name="Ke X."/>
            <person name="Young R.A."/>
            <person name="Haiser H.J."/>
            <person name="Kolde R."/>
            <person name="Yassour M."/>
            <person name="Luopajarvi K."/>
            <person name="Siljander H."/>
            <person name="Virtanen S.M."/>
            <person name="Ilonen J."/>
            <person name="Uibo R."/>
            <person name="Tillmann V."/>
            <person name="Mokurov S."/>
            <person name="Dorshakova N."/>
            <person name="Porter J.A."/>
            <person name="McHardy A.C."/>
            <person name="Lahdesmaki H."/>
            <person name="Vlamakis H."/>
            <person name="Huttenhower C."/>
            <person name="Knip M."/>
            <person name="Xavier R.J."/>
        </authorList>
    </citation>
    <scope>NUCLEOTIDE SEQUENCE [LARGE SCALE GENOMIC DNA]</scope>
    <source>
        <strain evidence="2 4">RJX1052</strain>
    </source>
</reference>
<dbReference type="KEGG" id="bdh:GV66_12275"/>